<sequence length="251" mass="29596">MSEFQPGIVNKINFPSEILDRDITLSIYLPKDYTELFKHKVVFCFDGLDFFRYGRIHQTYERLRDEDKIERAIFVGFHYETVEKRREEFHPRGERTPQTVKALANEILPYVDKTFSTFKVGNGRLVFGDSLAGSVALMSVLCYPNVFSQVGMLSPQYDEVIDTLIDRCQFKEQLNIWHVVGLDEKDFELPTTGKRADFLTPNRQLNKIIESQDITYHYEEFEGGHRWKYWKNLLDDLLIYFLSENISFENS</sequence>
<dbReference type="Proteomes" id="UP001436297">
    <property type="component" value="Chromosome"/>
</dbReference>
<keyword evidence="2" id="KW-1185">Reference proteome</keyword>
<dbReference type="InterPro" id="IPR029058">
    <property type="entry name" value="AB_hydrolase_fold"/>
</dbReference>
<evidence type="ECO:0000313" key="1">
    <source>
        <dbReference type="EMBL" id="XAF69710.1"/>
    </source>
</evidence>
<reference evidence="1 2" key="1">
    <citation type="journal article" date="2024" name="Pathogens">
        <title>Staphylococcus hsinchuensis sp. nov., Isolated from Soymilk.</title>
        <authorList>
            <person name="Wang Y.T."/>
            <person name="Lin Y.C."/>
            <person name="Hsieh Y.H."/>
            <person name="Lin Y.T."/>
            <person name="Hamada M."/>
            <person name="Chen C.C."/>
            <person name="Liou J.S."/>
            <person name="Lee A.Y."/>
            <person name="Zhang W.L."/>
            <person name="Chen Y.T."/>
            <person name="Huang C.H."/>
        </authorList>
    </citation>
    <scope>NUCLEOTIDE SEQUENCE [LARGE SCALE GENOMIC DNA]</scope>
    <source>
        <strain evidence="1 2">H164</strain>
    </source>
</reference>
<dbReference type="Pfam" id="PF00756">
    <property type="entry name" value="Esterase"/>
    <property type="match status" value="1"/>
</dbReference>
<protein>
    <submittedName>
        <fullName evidence="1">Alpha/beta hydrolase-fold protein</fullName>
    </submittedName>
</protein>
<dbReference type="Gene3D" id="3.40.50.1820">
    <property type="entry name" value="alpha/beta hydrolase"/>
    <property type="match status" value="1"/>
</dbReference>
<dbReference type="RefSeq" id="WP_251519433.1">
    <property type="nucleotide sequence ID" value="NZ_CP128355.1"/>
</dbReference>
<dbReference type="SUPFAM" id="SSF53474">
    <property type="entry name" value="alpha/beta-Hydrolases"/>
    <property type="match status" value="1"/>
</dbReference>
<gene>
    <name evidence="1" type="ORF">QQM35_06435</name>
</gene>
<organism evidence="1 2">
    <name type="scientific">Staphylococcus hsinchuensis</name>
    <dbReference type="NCBI Taxonomy" id="3051183"/>
    <lineage>
        <taxon>Bacteria</taxon>
        <taxon>Bacillati</taxon>
        <taxon>Bacillota</taxon>
        <taxon>Bacilli</taxon>
        <taxon>Bacillales</taxon>
        <taxon>Staphylococcaceae</taxon>
        <taxon>Staphylococcus</taxon>
    </lineage>
</organism>
<name>A0ABZ3EA33_9STAP</name>
<dbReference type="PANTHER" id="PTHR48098">
    <property type="entry name" value="ENTEROCHELIN ESTERASE-RELATED"/>
    <property type="match status" value="1"/>
</dbReference>
<dbReference type="EMBL" id="CP128355">
    <property type="protein sequence ID" value="XAF69710.1"/>
    <property type="molecule type" value="Genomic_DNA"/>
</dbReference>
<proteinExistence type="predicted"/>
<dbReference type="PANTHER" id="PTHR48098:SF3">
    <property type="entry name" value="IRON(III) ENTEROBACTIN ESTERASE"/>
    <property type="match status" value="1"/>
</dbReference>
<accession>A0ABZ3EA33</accession>
<keyword evidence="1" id="KW-0378">Hydrolase</keyword>
<dbReference type="GO" id="GO:0016787">
    <property type="term" value="F:hydrolase activity"/>
    <property type="evidence" value="ECO:0007669"/>
    <property type="project" value="UniProtKB-KW"/>
</dbReference>
<dbReference type="InterPro" id="IPR050583">
    <property type="entry name" value="Mycobacterial_A85_antigen"/>
</dbReference>
<dbReference type="InterPro" id="IPR000801">
    <property type="entry name" value="Esterase-like"/>
</dbReference>
<evidence type="ECO:0000313" key="2">
    <source>
        <dbReference type="Proteomes" id="UP001436297"/>
    </source>
</evidence>